<sequence length="78" mass="8788">MIVVELKVFLAKEKLFEAKTNCVLMTKEVVKLLTNLEKGSKRGDKIVVECQEVVLSVFEEIKKKTFKEAWGATLKATG</sequence>
<protein>
    <submittedName>
        <fullName evidence="1">Uncharacterized protein</fullName>
    </submittedName>
</protein>
<dbReference type="Proteomes" id="UP001642360">
    <property type="component" value="Unassembled WGS sequence"/>
</dbReference>
<feature type="non-terminal residue" evidence="1">
    <location>
        <position position="78"/>
    </location>
</feature>
<evidence type="ECO:0000313" key="2">
    <source>
        <dbReference type="Proteomes" id="UP001642360"/>
    </source>
</evidence>
<keyword evidence="2" id="KW-1185">Reference proteome</keyword>
<proteinExistence type="predicted"/>
<comment type="caution">
    <text evidence="1">The sequence shown here is derived from an EMBL/GenBank/DDBJ whole genome shotgun (WGS) entry which is preliminary data.</text>
</comment>
<accession>A0ABC8TC79</accession>
<gene>
    <name evidence="1" type="ORF">ILEXP_LOCUS36191</name>
</gene>
<organism evidence="1 2">
    <name type="scientific">Ilex paraguariensis</name>
    <name type="common">yerba mate</name>
    <dbReference type="NCBI Taxonomy" id="185542"/>
    <lineage>
        <taxon>Eukaryota</taxon>
        <taxon>Viridiplantae</taxon>
        <taxon>Streptophyta</taxon>
        <taxon>Embryophyta</taxon>
        <taxon>Tracheophyta</taxon>
        <taxon>Spermatophyta</taxon>
        <taxon>Magnoliopsida</taxon>
        <taxon>eudicotyledons</taxon>
        <taxon>Gunneridae</taxon>
        <taxon>Pentapetalae</taxon>
        <taxon>asterids</taxon>
        <taxon>campanulids</taxon>
        <taxon>Aquifoliales</taxon>
        <taxon>Aquifoliaceae</taxon>
        <taxon>Ilex</taxon>
    </lineage>
</organism>
<reference evidence="1 2" key="1">
    <citation type="submission" date="2024-02" db="EMBL/GenBank/DDBJ databases">
        <authorList>
            <person name="Vignale AGUSTIN F."/>
            <person name="Sosa J E."/>
            <person name="Modenutti C."/>
        </authorList>
    </citation>
    <scope>NUCLEOTIDE SEQUENCE [LARGE SCALE GENOMIC DNA]</scope>
</reference>
<evidence type="ECO:0000313" key="1">
    <source>
        <dbReference type="EMBL" id="CAK9166944.1"/>
    </source>
</evidence>
<dbReference type="EMBL" id="CAUOFW020004724">
    <property type="protein sequence ID" value="CAK9166944.1"/>
    <property type="molecule type" value="Genomic_DNA"/>
</dbReference>
<name>A0ABC8TC79_9AQUA</name>
<dbReference type="AlphaFoldDB" id="A0ABC8TC79"/>